<dbReference type="InterPro" id="IPR048365">
    <property type="entry name" value="TNP-like_RNaseH_N"/>
</dbReference>
<protein>
    <recommendedName>
        <fullName evidence="6">Transposable element P transposase</fullName>
    </recommendedName>
</protein>
<accession>A0A835GR24</accession>
<sequence>MKPMVVYCICNNKGAQLQRAQKRKPLYPEPAKTNRLEIRRLQSEICRLRKKGASFKQRLETAQKFSEDVSFQRVIKKLQRPAQLFLRMQLQSKKKPKGRRFTIDEKILSLSLYKKSPKAYKHLCSYFSLPSIKAMKRLLGQIKLTTGINPIIFEKIKKTMAERDAPDRLCSLIFDEVSLTANITYNAQTDEMQGFANNKPDRFANHALVFMVKGVKCNFKQPVAYYFTNALDKIELKKIIKTVVKHVVESGLIIVNTVCDQSTVNVGAITELVQESRAMYLRNGKVWRNEVMHIAGQKIIPLYDVPHLIKGVRNNLLTKDLIYTINNSQKIVKWEYFQMIYAADKSYGELRLLDKITEEHVNPEKINKMRVKHATQIFSHSMAVVAEHLTARGALPEDCRQIIDITLLLDNLFDTLNGSTLTISPNGKIYKGPVKQSSPHHHLWKKAKEVLKTVKFIKKVNVADKIHKAETTVPSVTNFIKTIEGMEALWELLSGKYKLDAMLTRHFNQDPLENFFGNIRSYGARNVAPNSVAFEGAYKALMLNNYSTPHSRGANCEEDVNECLQTLEFFIKEKIEAPESPDVSEEQEIHFNKEICLEQPIEADSGQRNYVCGWVLKKCLMMS</sequence>
<evidence type="ECO:0000313" key="4">
    <source>
        <dbReference type="EMBL" id="KAF9422077.1"/>
    </source>
</evidence>
<dbReference type="Pfam" id="PF21789">
    <property type="entry name" value="TNP-like_RNaseH_C"/>
    <property type="match status" value="1"/>
</dbReference>
<evidence type="ECO:0000313" key="5">
    <source>
        <dbReference type="Proteomes" id="UP000648187"/>
    </source>
</evidence>
<evidence type="ECO:0000259" key="3">
    <source>
        <dbReference type="Pfam" id="PF21789"/>
    </source>
</evidence>
<dbReference type="AlphaFoldDB" id="A0A835GR24"/>
<reference evidence="4" key="1">
    <citation type="submission" date="2020-08" db="EMBL/GenBank/DDBJ databases">
        <title>Spodoptera exigua strain:BAW_Kor-Di-RS1 Genome sequencing and assembly.</title>
        <authorList>
            <person name="Kim J."/>
            <person name="Nam H.Y."/>
            <person name="Kwon M."/>
            <person name="Choi J.H."/>
            <person name="Cho S.R."/>
            <person name="Kim G.-H."/>
        </authorList>
    </citation>
    <scope>NUCLEOTIDE SEQUENCE</scope>
    <source>
        <strain evidence="4">BAW_Kor-Di-RS1</strain>
        <tissue evidence="4">Whole-body</tissue>
    </source>
</reference>
<feature type="domain" description="Transposable element P transposase-like RNase H C-terminal" evidence="3">
    <location>
        <begin position="507"/>
        <end position="539"/>
    </location>
</feature>
<dbReference type="EMBL" id="JACKWZ010000019">
    <property type="protein sequence ID" value="KAF9422077.1"/>
    <property type="molecule type" value="Genomic_DNA"/>
</dbReference>
<evidence type="ECO:0000259" key="1">
    <source>
        <dbReference type="Pfam" id="PF21787"/>
    </source>
</evidence>
<dbReference type="Pfam" id="PF21788">
    <property type="entry name" value="TNP-like_GBD"/>
    <property type="match status" value="1"/>
</dbReference>
<dbReference type="Proteomes" id="UP000648187">
    <property type="component" value="Unassembled WGS sequence"/>
</dbReference>
<feature type="domain" description="Transposable element P transposase-like RNase H" evidence="1">
    <location>
        <begin position="145"/>
        <end position="272"/>
    </location>
</feature>
<dbReference type="InterPro" id="IPR048367">
    <property type="entry name" value="TNP-like_RNaseH_C"/>
</dbReference>
<dbReference type="PANTHER" id="PTHR47577">
    <property type="entry name" value="THAP DOMAIN-CONTAINING PROTEIN 6"/>
    <property type="match status" value="1"/>
</dbReference>
<dbReference type="PANTHER" id="PTHR47577:SF2">
    <property type="entry name" value="THAP DOMAIN CONTAINING 9"/>
    <property type="match status" value="1"/>
</dbReference>
<evidence type="ECO:0008006" key="6">
    <source>
        <dbReference type="Google" id="ProtNLM"/>
    </source>
</evidence>
<keyword evidence="5" id="KW-1185">Reference proteome</keyword>
<proteinExistence type="predicted"/>
<organism evidence="4 5">
    <name type="scientific">Spodoptera exigua</name>
    <name type="common">Beet armyworm</name>
    <name type="synonym">Noctua fulgens</name>
    <dbReference type="NCBI Taxonomy" id="7107"/>
    <lineage>
        <taxon>Eukaryota</taxon>
        <taxon>Metazoa</taxon>
        <taxon>Ecdysozoa</taxon>
        <taxon>Arthropoda</taxon>
        <taxon>Hexapoda</taxon>
        <taxon>Insecta</taxon>
        <taxon>Pterygota</taxon>
        <taxon>Neoptera</taxon>
        <taxon>Endopterygota</taxon>
        <taxon>Lepidoptera</taxon>
        <taxon>Glossata</taxon>
        <taxon>Ditrysia</taxon>
        <taxon>Noctuoidea</taxon>
        <taxon>Noctuidae</taxon>
        <taxon>Amphipyrinae</taxon>
        <taxon>Spodoptera</taxon>
    </lineage>
</organism>
<dbReference type="Pfam" id="PF21787">
    <property type="entry name" value="TNP-like_RNaseH_N"/>
    <property type="match status" value="1"/>
</dbReference>
<comment type="caution">
    <text evidence="4">The sequence shown here is derived from an EMBL/GenBank/DDBJ whole genome shotgun (WGS) entry which is preliminary data.</text>
</comment>
<dbReference type="InterPro" id="IPR048366">
    <property type="entry name" value="TNP-like_GBD"/>
</dbReference>
<feature type="domain" description="Transposable element P transposase-like GTP-binding insertion" evidence="2">
    <location>
        <begin position="307"/>
        <end position="420"/>
    </location>
</feature>
<gene>
    <name evidence="4" type="ORF">HW555_002098</name>
</gene>
<evidence type="ECO:0000259" key="2">
    <source>
        <dbReference type="Pfam" id="PF21788"/>
    </source>
</evidence>
<name>A0A835GR24_SPOEX</name>